<accession>A0AAE5BT64</accession>
<dbReference type="RefSeq" id="WP_168773076.1">
    <property type="nucleotide sequence ID" value="NZ_JAABNR010000001.1"/>
</dbReference>
<dbReference type="GO" id="GO:0006935">
    <property type="term" value="P:chemotaxis"/>
    <property type="evidence" value="ECO:0007669"/>
    <property type="project" value="InterPro"/>
</dbReference>
<dbReference type="GO" id="GO:0005829">
    <property type="term" value="C:cytosol"/>
    <property type="evidence" value="ECO:0007669"/>
    <property type="project" value="TreeGrafter"/>
</dbReference>
<dbReference type="AlphaFoldDB" id="A0AAE5BT64"/>
<organism evidence="2 3">
    <name type="scientific">Stagnihabitans tardus</name>
    <dbReference type="NCBI Taxonomy" id="2699202"/>
    <lineage>
        <taxon>Bacteria</taxon>
        <taxon>Pseudomonadati</taxon>
        <taxon>Pseudomonadota</taxon>
        <taxon>Alphaproteobacteria</taxon>
        <taxon>Rhodobacterales</taxon>
        <taxon>Paracoccaceae</taxon>
        <taxon>Stagnihabitans</taxon>
    </lineage>
</organism>
<proteinExistence type="predicted"/>
<evidence type="ECO:0000313" key="2">
    <source>
        <dbReference type="EMBL" id="NBZ86286.1"/>
    </source>
</evidence>
<dbReference type="InterPro" id="IPR002545">
    <property type="entry name" value="CheW-lke_dom"/>
</dbReference>
<evidence type="ECO:0000313" key="3">
    <source>
        <dbReference type="Proteomes" id="UP001193501"/>
    </source>
</evidence>
<dbReference type="GO" id="GO:0007165">
    <property type="term" value="P:signal transduction"/>
    <property type="evidence" value="ECO:0007669"/>
    <property type="project" value="InterPro"/>
</dbReference>
<dbReference type="Proteomes" id="UP001193501">
    <property type="component" value="Unassembled WGS sequence"/>
</dbReference>
<reference evidence="2" key="1">
    <citation type="submission" date="2020-01" db="EMBL/GenBank/DDBJ databases">
        <authorList>
            <person name="Chen W.-M."/>
        </authorList>
    </citation>
    <scope>NUCLEOTIDE SEQUENCE</scope>
    <source>
        <strain evidence="2">CYK-10</strain>
    </source>
</reference>
<dbReference type="SMART" id="SM00260">
    <property type="entry name" value="CheW"/>
    <property type="match status" value="2"/>
</dbReference>
<keyword evidence="3" id="KW-1185">Reference proteome</keyword>
<dbReference type="PANTHER" id="PTHR22617:SF23">
    <property type="entry name" value="CHEMOTAXIS PROTEIN CHEW"/>
    <property type="match status" value="1"/>
</dbReference>
<dbReference type="Gene3D" id="2.40.50.180">
    <property type="entry name" value="CheA-289, Domain 4"/>
    <property type="match status" value="1"/>
</dbReference>
<dbReference type="Pfam" id="PF01584">
    <property type="entry name" value="CheW"/>
    <property type="match status" value="3"/>
</dbReference>
<dbReference type="PANTHER" id="PTHR22617">
    <property type="entry name" value="CHEMOTAXIS SENSOR HISTIDINE KINASE-RELATED"/>
    <property type="match status" value="1"/>
</dbReference>
<dbReference type="SUPFAM" id="SSF50341">
    <property type="entry name" value="CheW-like"/>
    <property type="match status" value="3"/>
</dbReference>
<dbReference type="InterPro" id="IPR039315">
    <property type="entry name" value="CheW"/>
</dbReference>
<dbReference type="EMBL" id="JAABNR010000001">
    <property type="protein sequence ID" value="NBZ86286.1"/>
    <property type="molecule type" value="Genomic_DNA"/>
</dbReference>
<gene>
    <name evidence="2" type="ORF">GV832_01730</name>
</gene>
<sequence>MDTSFPSGAGTLPGEALPLAAEEVADQAGGRPDGNRQPQPAASVALIDCGNKVIGVEVVHVREVIPEPHELQPLASSGPGVIGCLALRGLAVPVVDFAALLGWPATAPGILVVLRIQTGLVAFRAQATRRIVLGDHIRFQDIATAATGREEQIFPRLGLIEDLAVAMLEPSALISLGIPATRDQRATAKVSDISEQYLLFELDGRDFVLPVARVHGTVPETEVGGATLVSGPCEGSIQRLDLEIALINPLLMCGMPHQGSRPKAAGAIVLNFGGEKRLALRADRVRDIIQIKKSLISPMPRVLARRGDLFLGVVPVAEDRWYHVLDPDRIMQDPALGAFASLTRRSGAGQAQGARMRGRRGTALLFRAGGDFSLPIDSVEEIVGLPQSVIDTDSQGLHLCTISHRGGLLPIFALSQILVGGRVDFGPLSAVIVVRVEGERIGLAVEEMLAIERVGFVEHPDGRPEGMVERHQPDRIRSFSLVELDQLASWTA</sequence>
<comment type="caution">
    <text evidence="2">The sequence shown here is derived from an EMBL/GenBank/DDBJ whole genome shotgun (WGS) entry which is preliminary data.</text>
</comment>
<dbReference type="PROSITE" id="PS50851">
    <property type="entry name" value="CHEW"/>
    <property type="match status" value="2"/>
</dbReference>
<protein>
    <recommendedName>
        <fullName evidence="1">CheW-like domain-containing protein</fullName>
    </recommendedName>
</protein>
<name>A0AAE5BT64_9RHOB</name>
<dbReference type="Gene3D" id="2.30.30.40">
    <property type="entry name" value="SH3 Domains"/>
    <property type="match status" value="1"/>
</dbReference>
<evidence type="ECO:0000259" key="1">
    <source>
        <dbReference type="PROSITE" id="PS50851"/>
    </source>
</evidence>
<feature type="domain" description="CheW-like" evidence="1">
    <location>
        <begin position="41"/>
        <end position="179"/>
    </location>
</feature>
<dbReference type="InterPro" id="IPR036061">
    <property type="entry name" value="CheW-like_dom_sf"/>
</dbReference>
<feature type="domain" description="CheW-like" evidence="1">
    <location>
        <begin position="194"/>
        <end position="336"/>
    </location>
</feature>